<dbReference type="EMBL" id="QPFP01000222">
    <property type="protein sequence ID" value="TEB18837.1"/>
    <property type="molecule type" value="Genomic_DNA"/>
</dbReference>
<keyword evidence="9" id="KW-1185">Reference proteome</keyword>
<dbReference type="GO" id="GO:0045944">
    <property type="term" value="P:positive regulation of transcription by RNA polymerase II"/>
    <property type="evidence" value="ECO:0007669"/>
    <property type="project" value="TreeGrafter"/>
</dbReference>
<accession>A0A4Y7SBV2</accession>
<keyword evidence="2" id="KW-0238">DNA-binding</keyword>
<dbReference type="PANTHER" id="PTHR10328:SF3">
    <property type="entry name" value="PROTEIN MAX"/>
    <property type="match status" value="1"/>
</dbReference>
<dbReference type="Gene3D" id="4.10.280.10">
    <property type="entry name" value="Helix-loop-helix DNA-binding domain"/>
    <property type="match status" value="1"/>
</dbReference>
<dbReference type="Proteomes" id="UP000298030">
    <property type="component" value="Unassembled WGS sequence"/>
</dbReference>
<feature type="compositionally biased region" description="Polar residues" evidence="6">
    <location>
        <begin position="142"/>
        <end position="154"/>
    </location>
</feature>
<dbReference type="GO" id="GO:0003700">
    <property type="term" value="F:DNA-binding transcription factor activity"/>
    <property type="evidence" value="ECO:0007669"/>
    <property type="project" value="TreeGrafter"/>
</dbReference>
<keyword evidence="4" id="KW-0804">Transcription</keyword>
<evidence type="ECO:0000259" key="7">
    <source>
        <dbReference type="PROSITE" id="PS50888"/>
    </source>
</evidence>
<feature type="region of interest" description="Disordered" evidence="6">
    <location>
        <begin position="343"/>
        <end position="523"/>
    </location>
</feature>
<feature type="compositionally biased region" description="Gly residues" evidence="6">
    <location>
        <begin position="505"/>
        <end position="515"/>
    </location>
</feature>
<evidence type="ECO:0000313" key="8">
    <source>
        <dbReference type="EMBL" id="TEB18837.1"/>
    </source>
</evidence>
<reference evidence="8 9" key="1">
    <citation type="journal article" date="2019" name="Nat. Ecol. Evol.">
        <title>Megaphylogeny resolves global patterns of mushroom evolution.</title>
        <authorList>
            <person name="Varga T."/>
            <person name="Krizsan K."/>
            <person name="Foldi C."/>
            <person name="Dima B."/>
            <person name="Sanchez-Garcia M."/>
            <person name="Sanchez-Ramirez S."/>
            <person name="Szollosi G.J."/>
            <person name="Szarkandi J.G."/>
            <person name="Papp V."/>
            <person name="Albert L."/>
            <person name="Andreopoulos W."/>
            <person name="Angelini C."/>
            <person name="Antonin V."/>
            <person name="Barry K.W."/>
            <person name="Bougher N.L."/>
            <person name="Buchanan P."/>
            <person name="Buyck B."/>
            <person name="Bense V."/>
            <person name="Catcheside P."/>
            <person name="Chovatia M."/>
            <person name="Cooper J."/>
            <person name="Damon W."/>
            <person name="Desjardin D."/>
            <person name="Finy P."/>
            <person name="Geml J."/>
            <person name="Haridas S."/>
            <person name="Hughes K."/>
            <person name="Justo A."/>
            <person name="Karasinski D."/>
            <person name="Kautmanova I."/>
            <person name="Kiss B."/>
            <person name="Kocsube S."/>
            <person name="Kotiranta H."/>
            <person name="LaButti K.M."/>
            <person name="Lechner B.E."/>
            <person name="Liimatainen K."/>
            <person name="Lipzen A."/>
            <person name="Lukacs Z."/>
            <person name="Mihaltcheva S."/>
            <person name="Morgado L.N."/>
            <person name="Niskanen T."/>
            <person name="Noordeloos M.E."/>
            <person name="Ohm R.A."/>
            <person name="Ortiz-Santana B."/>
            <person name="Ovrebo C."/>
            <person name="Racz N."/>
            <person name="Riley R."/>
            <person name="Savchenko A."/>
            <person name="Shiryaev A."/>
            <person name="Soop K."/>
            <person name="Spirin V."/>
            <person name="Szebenyi C."/>
            <person name="Tomsovsky M."/>
            <person name="Tulloss R.E."/>
            <person name="Uehling J."/>
            <person name="Grigoriev I.V."/>
            <person name="Vagvolgyi C."/>
            <person name="Papp T."/>
            <person name="Martin F.M."/>
            <person name="Miettinen O."/>
            <person name="Hibbett D.S."/>
            <person name="Nagy L.G."/>
        </authorList>
    </citation>
    <scope>NUCLEOTIDE SEQUENCE [LARGE SCALE GENOMIC DNA]</scope>
    <source>
        <strain evidence="8 9">FP101781</strain>
    </source>
</reference>
<feature type="compositionally biased region" description="Gly residues" evidence="6">
    <location>
        <begin position="549"/>
        <end position="559"/>
    </location>
</feature>
<feature type="compositionally biased region" description="Low complexity" evidence="6">
    <location>
        <begin position="179"/>
        <end position="196"/>
    </location>
</feature>
<evidence type="ECO:0000256" key="5">
    <source>
        <dbReference type="ARBA" id="ARBA00023242"/>
    </source>
</evidence>
<proteinExistence type="predicted"/>
<dbReference type="STRING" id="71717.A0A4Y7SBV2"/>
<dbReference type="AlphaFoldDB" id="A0A4Y7SBV2"/>
<keyword evidence="3" id="KW-0010">Activator</keyword>
<keyword evidence="5" id="KW-0539">Nucleus</keyword>
<dbReference type="GO" id="GO:0046983">
    <property type="term" value="F:protein dimerization activity"/>
    <property type="evidence" value="ECO:0007669"/>
    <property type="project" value="InterPro"/>
</dbReference>
<evidence type="ECO:0000256" key="4">
    <source>
        <dbReference type="ARBA" id="ARBA00023163"/>
    </source>
</evidence>
<protein>
    <recommendedName>
        <fullName evidence="7">BHLH domain-containing protein</fullName>
    </recommendedName>
</protein>
<evidence type="ECO:0000256" key="2">
    <source>
        <dbReference type="ARBA" id="ARBA00023125"/>
    </source>
</evidence>
<dbReference type="CDD" id="cd00083">
    <property type="entry name" value="bHLH_SF"/>
    <property type="match status" value="1"/>
</dbReference>
<name>A0A4Y7SBV2_COPMI</name>
<feature type="compositionally biased region" description="Gly residues" evidence="6">
    <location>
        <begin position="566"/>
        <end position="576"/>
    </location>
</feature>
<sequence length="614" mass="63660">MKRKKGVGGSIPDRMAWWGDLEMGLGFMRWRGLGFDGPLASTLFLSPPSPPPPSPPRLQPSQGHRLEYLATLAGFISLAAYRLSPAREPSSATPSTNPAQHNRPTQHTASAEQSRSHQPTHSFLPLLPLSPPTQRKMAMTIQEPQTPVSPSSPGATDATALAPSDKATSPTEDTDKTSSKSTTPAGAAATANNSNNVKRKPSRRANTAERRATHNAVERQRRETLNGRFLDLAALLPNLSQIRRPSKSSIVNSSIAYIHASRRHRLIASREVRALTAEAHALRRELNEWRDRANLPRVEEPLRSEGYHVVVGGEMDAMMGEGVEEEWGVDGQGGSYDDEMNGTGGGHPAYVQQQGPGPFVPAHPQAHPQQQQYAPAPHPYAHGGHPAHHAAHPHPHAGHPQHHGHAMGFIEDDGRPVSKGNPFAHNIPRGYGGEAGQGAGALFTPPVSRDGPIVNGGGSVNGGSNGGASPAHSAHSQHSAGGSPSPVVNHARSMSGSPTGFAQSGNGGSRRGGSGSPSYELGPGAGAAGFSPYTHAGPYTHGGAYQQGPGYGGQQGGGAHLMQSGPGMGMQGGMGGMQGPMGMGMGGAQMGMGGGQMGVGVGAGAMGGVFGMML</sequence>
<feature type="compositionally biased region" description="Low complexity" evidence="6">
    <location>
        <begin position="467"/>
        <end position="486"/>
    </location>
</feature>
<keyword evidence="1" id="KW-0805">Transcription regulation</keyword>
<dbReference type="GO" id="GO:0003677">
    <property type="term" value="F:DNA binding"/>
    <property type="evidence" value="ECO:0007669"/>
    <property type="project" value="UniProtKB-KW"/>
</dbReference>
<evidence type="ECO:0000256" key="6">
    <source>
        <dbReference type="SAM" id="MobiDB-lite"/>
    </source>
</evidence>
<comment type="caution">
    <text evidence="8">The sequence shown here is derived from an EMBL/GenBank/DDBJ whole genome shotgun (WGS) entry which is preliminary data.</text>
</comment>
<evidence type="ECO:0000313" key="9">
    <source>
        <dbReference type="Proteomes" id="UP000298030"/>
    </source>
</evidence>
<gene>
    <name evidence="8" type="ORF">FA13DRAFT_1719397</name>
</gene>
<evidence type="ECO:0000256" key="3">
    <source>
        <dbReference type="ARBA" id="ARBA00023159"/>
    </source>
</evidence>
<feature type="compositionally biased region" description="Basic residues" evidence="6">
    <location>
        <begin position="385"/>
        <end position="405"/>
    </location>
</feature>
<evidence type="ECO:0000256" key="1">
    <source>
        <dbReference type="ARBA" id="ARBA00023015"/>
    </source>
</evidence>
<dbReference type="InterPro" id="IPR011598">
    <property type="entry name" value="bHLH_dom"/>
</dbReference>
<feature type="compositionally biased region" description="Polar residues" evidence="6">
    <location>
        <begin position="492"/>
        <end position="503"/>
    </location>
</feature>
<feature type="domain" description="BHLH" evidence="7">
    <location>
        <begin position="209"/>
        <end position="261"/>
    </location>
</feature>
<feature type="compositionally biased region" description="Low complexity" evidence="6">
    <location>
        <begin position="362"/>
        <end position="384"/>
    </location>
</feature>
<organism evidence="8 9">
    <name type="scientific">Coprinellus micaceus</name>
    <name type="common">Glistening ink-cap mushroom</name>
    <name type="synonym">Coprinus micaceus</name>
    <dbReference type="NCBI Taxonomy" id="71717"/>
    <lineage>
        <taxon>Eukaryota</taxon>
        <taxon>Fungi</taxon>
        <taxon>Dikarya</taxon>
        <taxon>Basidiomycota</taxon>
        <taxon>Agaricomycotina</taxon>
        <taxon>Agaricomycetes</taxon>
        <taxon>Agaricomycetidae</taxon>
        <taxon>Agaricales</taxon>
        <taxon>Agaricineae</taxon>
        <taxon>Psathyrellaceae</taxon>
        <taxon>Coprinellus</taxon>
    </lineage>
</organism>
<feature type="compositionally biased region" description="Basic and acidic residues" evidence="6">
    <location>
        <begin position="206"/>
        <end position="221"/>
    </location>
</feature>
<dbReference type="PANTHER" id="PTHR10328">
    <property type="entry name" value="PROTEIN MAX MYC-ASSOCIATED FACTOR X"/>
    <property type="match status" value="1"/>
</dbReference>
<feature type="region of interest" description="Disordered" evidence="6">
    <location>
        <begin position="545"/>
        <end position="576"/>
    </location>
</feature>
<feature type="region of interest" description="Disordered" evidence="6">
    <location>
        <begin position="86"/>
        <end position="221"/>
    </location>
</feature>
<dbReference type="OrthoDB" id="8964853at2759"/>
<feature type="compositionally biased region" description="Gly residues" evidence="6">
    <location>
        <begin position="454"/>
        <end position="466"/>
    </location>
</feature>
<feature type="compositionally biased region" description="Polar residues" evidence="6">
    <location>
        <begin position="90"/>
        <end position="121"/>
    </location>
</feature>
<dbReference type="SUPFAM" id="SSF47459">
    <property type="entry name" value="HLH, helix-loop-helix DNA-binding domain"/>
    <property type="match status" value="1"/>
</dbReference>
<dbReference type="InterPro" id="IPR036638">
    <property type="entry name" value="HLH_DNA-bd_sf"/>
</dbReference>
<dbReference type="PROSITE" id="PS50888">
    <property type="entry name" value="BHLH"/>
    <property type="match status" value="1"/>
</dbReference>
<dbReference type="SMART" id="SM00353">
    <property type="entry name" value="HLH"/>
    <property type="match status" value="1"/>
</dbReference>
<dbReference type="GO" id="GO:0090575">
    <property type="term" value="C:RNA polymerase II transcription regulator complex"/>
    <property type="evidence" value="ECO:0007669"/>
    <property type="project" value="TreeGrafter"/>
</dbReference>
<dbReference type="Pfam" id="PF00010">
    <property type="entry name" value="HLH"/>
    <property type="match status" value="1"/>
</dbReference>
<feature type="compositionally biased region" description="Gly residues" evidence="6">
    <location>
        <begin position="430"/>
        <end position="439"/>
    </location>
</feature>